<proteinExistence type="predicted"/>
<protein>
    <submittedName>
        <fullName evidence="2">Uncharacterized protein</fullName>
    </submittedName>
</protein>
<evidence type="ECO:0000313" key="2">
    <source>
        <dbReference type="EMBL" id="KJA28034.1"/>
    </source>
</evidence>
<evidence type="ECO:0000313" key="3">
    <source>
        <dbReference type="Proteomes" id="UP000054270"/>
    </source>
</evidence>
<gene>
    <name evidence="2" type="ORF">HYPSUDRAFT_34322</name>
</gene>
<feature type="region of interest" description="Disordered" evidence="1">
    <location>
        <begin position="1"/>
        <end position="49"/>
    </location>
</feature>
<sequence>MCVDEGRGSECTHRKPVDAGSVDAAEGGAPQFSRPGDERPPPSGRFHDYREVPLTANGHALTQWESYAPRPHSHPLHSLYPTMAPQAQYYILPHLAQHPTPSTFPISGNMGSQHNHYYASESDVQHSHFFEDASTSNGCGSFFNSPRGPE</sequence>
<feature type="compositionally biased region" description="Basic and acidic residues" evidence="1">
    <location>
        <begin position="35"/>
        <end position="49"/>
    </location>
</feature>
<keyword evidence="3" id="KW-1185">Reference proteome</keyword>
<dbReference type="AlphaFoldDB" id="A0A0D2PAU8"/>
<organism evidence="2 3">
    <name type="scientific">Hypholoma sublateritium (strain FD-334 SS-4)</name>
    <dbReference type="NCBI Taxonomy" id="945553"/>
    <lineage>
        <taxon>Eukaryota</taxon>
        <taxon>Fungi</taxon>
        <taxon>Dikarya</taxon>
        <taxon>Basidiomycota</taxon>
        <taxon>Agaricomycotina</taxon>
        <taxon>Agaricomycetes</taxon>
        <taxon>Agaricomycetidae</taxon>
        <taxon>Agaricales</taxon>
        <taxon>Agaricineae</taxon>
        <taxon>Strophariaceae</taxon>
        <taxon>Hypholoma</taxon>
    </lineage>
</organism>
<name>A0A0D2PAU8_HYPSF</name>
<dbReference type="Proteomes" id="UP000054270">
    <property type="component" value="Unassembled WGS sequence"/>
</dbReference>
<accession>A0A0D2PAU8</accession>
<reference evidence="3" key="1">
    <citation type="submission" date="2014-04" db="EMBL/GenBank/DDBJ databases">
        <title>Evolutionary Origins and Diversification of the Mycorrhizal Mutualists.</title>
        <authorList>
            <consortium name="DOE Joint Genome Institute"/>
            <consortium name="Mycorrhizal Genomics Consortium"/>
            <person name="Kohler A."/>
            <person name="Kuo A."/>
            <person name="Nagy L.G."/>
            <person name="Floudas D."/>
            <person name="Copeland A."/>
            <person name="Barry K.W."/>
            <person name="Cichocki N."/>
            <person name="Veneault-Fourrey C."/>
            <person name="LaButti K."/>
            <person name="Lindquist E.A."/>
            <person name="Lipzen A."/>
            <person name="Lundell T."/>
            <person name="Morin E."/>
            <person name="Murat C."/>
            <person name="Riley R."/>
            <person name="Ohm R."/>
            <person name="Sun H."/>
            <person name="Tunlid A."/>
            <person name="Henrissat B."/>
            <person name="Grigoriev I.V."/>
            <person name="Hibbett D.S."/>
            <person name="Martin F."/>
        </authorList>
    </citation>
    <scope>NUCLEOTIDE SEQUENCE [LARGE SCALE GENOMIC DNA]</scope>
    <source>
        <strain evidence="3">FD-334 SS-4</strain>
    </source>
</reference>
<dbReference type="EMBL" id="KN817522">
    <property type="protein sequence ID" value="KJA28034.1"/>
    <property type="molecule type" value="Genomic_DNA"/>
</dbReference>
<evidence type="ECO:0000256" key="1">
    <source>
        <dbReference type="SAM" id="MobiDB-lite"/>
    </source>
</evidence>
<feature type="compositionally biased region" description="Basic and acidic residues" evidence="1">
    <location>
        <begin position="1"/>
        <end position="17"/>
    </location>
</feature>